<proteinExistence type="predicted"/>
<dbReference type="KEGG" id="mliy:RYJ27_04260"/>
<dbReference type="EMBL" id="CP137080">
    <property type="protein sequence ID" value="WOQ70429.1"/>
    <property type="molecule type" value="Genomic_DNA"/>
</dbReference>
<evidence type="ECO:0000256" key="1">
    <source>
        <dbReference type="SAM" id="Phobius"/>
    </source>
</evidence>
<keyword evidence="1" id="KW-0812">Transmembrane</keyword>
<organism evidence="2 3">
    <name type="scientific">Microbacterium limosum</name>
    <dbReference type="NCBI Taxonomy" id="3079935"/>
    <lineage>
        <taxon>Bacteria</taxon>
        <taxon>Bacillati</taxon>
        <taxon>Actinomycetota</taxon>
        <taxon>Actinomycetes</taxon>
        <taxon>Micrococcales</taxon>
        <taxon>Microbacteriaceae</taxon>
        <taxon>Microbacterium</taxon>
    </lineage>
</organism>
<dbReference type="AlphaFoldDB" id="A0AAU0MIJ2"/>
<evidence type="ECO:0000313" key="2">
    <source>
        <dbReference type="EMBL" id="WOQ70429.1"/>
    </source>
</evidence>
<accession>A0AAU0MIJ2</accession>
<reference evidence="2 3" key="1">
    <citation type="submission" date="2023-10" db="EMBL/GenBank/DDBJ databases">
        <title>Y20.</title>
        <authorList>
            <person name="Zhang G."/>
            <person name="Ding Y."/>
        </authorList>
    </citation>
    <scope>NUCLEOTIDE SEQUENCE [LARGE SCALE GENOMIC DNA]</scope>
    <source>
        <strain evidence="2 3">Y20</strain>
    </source>
</reference>
<gene>
    <name evidence="2" type="ORF">RYJ27_04260</name>
</gene>
<dbReference type="InterPro" id="IPR012332">
    <property type="entry name" value="Autotransporter_pectin_lyase_C"/>
</dbReference>
<evidence type="ECO:0000313" key="3">
    <source>
        <dbReference type="Proteomes" id="UP001329313"/>
    </source>
</evidence>
<sequence>MLVIGDLLGRTRRTRPDDDGAVLVTVLVVMLVGFIVASAVAASTIFAIQTNAGNRSNTQAFIAAESGRDVAAAAIAAGCGATTFSGTDPTYSSTVYVTEGDQPESAASAGVSEGCPTEETRYVVIRSAGTGPDGSTATLDAVYPWQVTSNVVTGSMTYVAGDFNVSMGNYTGDLVLRRGDWGCNTDGTLNGDLYVLEGSVSLSNDCTINGNVWSEGDVTSNSKTVTINGHITTNGGVQISANGGAAIDGSITAKGAVALTNQGSADAQVTGDITSGGTITAESRWTVSGAQTPESISDPVFEPSLDWLRSASRWIDLDNTDWGQPYTETDVCSLSNASIASLVSIDGEPLVLDFTTCGAGTVDVDLSSVIVGRDVVMIAAPSAKLNASVSGLSDDGDAHQVVFVHSDASRAFVDGEPEPSCASNQKDSFSVEGPVGSDLRIMIYTPCGLTGTESSTFAGQYYTNQDSIKLHAGASFECKSMSWPPAFGTLGCTIEGPEGITETVITQRLGSLVYQTER</sequence>
<keyword evidence="3" id="KW-1185">Reference proteome</keyword>
<dbReference type="Proteomes" id="UP001329313">
    <property type="component" value="Chromosome"/>
</dbReference>
<keyword evidence="1" id="KW-1133">Transmembrane helix</keyword>
<protein>
    <submittedName>
        <fullName evidence="2">Uncharacterized protein</fullName>
    </submittedName>
</protein>
<dbReference type="RefSeq" id="WP_330171510.1">
    <property type="nucleotide sequence ID" value="NZ_CP137080.1"/>
</dbReference>
<dbReference type="Gene3D" id="2.160.20.20">
    <property type="match status" value="1"/>
</dbReference>
<name>A0AAU0MIJ2_9MICO</name>
<feature type="transmembrane region" description="Helical" evidence="1">
    <location>
        <begin position="21"/>
        <end position="48"/>
    </location>
</feature>
<keyword evidence="1" id="KW-0472">Membrane</keyword>